<dbReference type="Proteomes" id="UP000215453">
    <property type="component" value="Chromosome 4"/>
</dbReference>
<feature type="region of interest" description="Disordered" evidence="1">
    <location>
        <begin position="1"/>
        <end position="107"/>
    </location>
</feature>
<evidence type="ECO:0000313" key="3">
    <source>
        <dbReference type="Proteomes" id="UP000215453"/>
    </source>
</evidence>
<reference evidence="2 3" key="1">
    <citation type="submission" date="2016-10" db="EMBL/GenBank/DDBJ databases">
        <authorList>
            <person name="Varghese N."/>
        </authorList>
    </citation>
    <scope>NUCLEOTIDE SEQUENCE [LARGE SCALE GENOMIC DNA]</scope>
</reference>
<evidence type="ECO:0000313" key="2">
    <source>
        <dbReference type="EMBL" id="SMY24046.1"/>
    </source>
</evidence>
<dbReference type="EMBL" id="LT882679">
    <property type="protein sequence ID" value="SMY24046.1"/>
    <property type="molecule type" value="Genomic_DNA"/>
</dbReference>
<protein>
    <submittedName>
        <fullName evidence="2">Uncharacterized protein</fullName>
    </submittedName>
</protein>
<proteinExistence type="predicted"/>
<name>A0A1Y6LI66_ZYMTR</name>
<organism evidence="2 3">
    <name type="scientific">Zymoseptoria tritici ST99CH_1A5</name>
    <dbReference type="NCBI Taxonomy" id="1276529"/>
    <lineage>
        <taxon>Eukaryota</taxon>
        <taxon>Fungi</taxon>
        <taxon>Dikarya</taxon>
        <taxon>Ascomycota</taxon>
        <taxon>Pezizomycotina</taxon>
        <taxon>Dothideomycetes</taxon>
        <taxon>Dothideomycetidae</taxon>
        <taxon>Mycosphaerellales</taxon>
        <taxon>Mycosphaerellaceae</taxon>
        <taxon>Zymoseptoria</taxon>
    </lineage>
</organism>
<sequence>MDDHTLAADAGQQKQHFTSPAPLTSNPAPALRRSERIKNAIQSSNASSGARKRKRPSSADAVSRPAAKTTRIESKSGKSRRSQDKTPSLGESHNPQDSASPYPSEIAPVNSEEQPFRLFDLPDELWSNIGKMIIDNLEVIELNLPDYERSPWGVLPKLVSPAILRTCSALRKELSAHYYSSNKIQVTLHERGAVQALRPYLQAIGSDARRQLDGFIMTDRVESADSDADAELDAPHDLSSAWGVELVLSMHKRDRCDECGLDHADWKITFL</sequence>
<feature type="compositionally biased region" description="Polar residues" evidence="1">
    <location>
        <begin position="85"/>
        <end position="101"/>
    </location>
</feature>
<accession>A0A1Y6LI66</accession>
<evidence type="ECO:0000256" key="1">
    <source>
        <dbReference type="SAM" id="MobiDB-lite"/>
    </source>
</evidence>
<feature type="compositionally biased region" description="Polar residues" evidence="1">
    <location>
        <begin position="12"/>
        <end position="27"/>
    </location>
</feature>
<dbReference type="AlphaFoldDB" id="A0A1Y6LI66"/>
<gene>
    <name evidence="2" type="ORF">ZT1A5_G5487</name>
</gene>
<feature type="compositionally biased region" description="Basic and acidic residues" evidence="1">
    <location>
        <begin position="70"/>
        <end position="84"/>
    </location>
</feature>